<evidence type="ECO:0000256" key="8">
    <source>
        <dbReference type="ARBA" id="ARBA00023002"/>
    </source>
</evidence>
<dbReference type="SUPFAM" id="SSF51905">
    <property type="entry name" value="FAD/NAD(P)-binding domain"/>
    <property type="match status" value="1"/>
</dbReference>
<keyword evidence="10" id="KW-0812">Transmembrane</keyword>
<feature type="domain" description="Squalene epoxidase" evidence="11">
    <location>
        <begin position="1"/>
        <end position="213"/>
    </location>
</feature>
<protein>
    <recommendedName>
        <fullName evidence="4 10">Squalene monooxygenase</fullName>
        <ecNumber evidence="4 10">1.14.14.17</ecNumber>
    </recommendedName>
</protein>
<keyword evidence="10" id="KW-0256">Endoplasmic reticulum</keyword>
<keyword evidence="8 10" id="KW-0560">Oxidoreductase</keyword>
<keyword evidence="12" id="KW-0503">Monooxygenase</keyword>
<evidence type="ECO:0000256" key="6">
    <source>
        <dbReference type="ARBA" id="ARBA00022827"/>
    </source>
</evidence>
<dbReference type="GO" id="GO:0050660">
    <property type="term" value="F:flavin adenine dinucleotide binding"/>
    <property type="evidence" value="ECO:0007669"/>
    <property type="project" value="UniProtKB-UniRule"/>
</dbReference>
<keyword evidence="13" id="KW-1185">Reference proteome</keyword>
<gene>
    <name evidence="12" type="primary">erg1_1</name>
    <name evidence="12" type="ORF">LSUE1_G007638</name>
</gene>
<dbReference type="InterPro" id="IPR013698">
    <property type="entry name" value="Squalene_epoxidase"/>
</dbReference>
<dbReference type="PANTHER" id="PTHR10835:SF0">
    <property type="entry name" value="SQUALENE MONOOXYGENASE"/>
    <property type="match status" value="1"/>
</dbReference>
<keyword evidence="10" id="KW-1133">Transmembrane helix</keyword>
<evidence type="ECO:0000313" key="13">
    <source>
        <dbReference type="Proteomes" id="UP000469558"/>
    </source>
</evidence>
<dbReference type="PANTHER" id="PTHR10835">
    <property type="entry name" value="SQUALENE MONOOXYGENASE"/>
    <property type="match status" value="1"/>
</dbReference>
<feature type="non-terminal residue" evidence="12">
    <location>
        <position position="1"/>
    </location>
</feature>
<keyword evidence="9 10" id="KW-0472">Membrane</keyword>
<evidence type="ECO:0000259" key="11">
    <source>
        <dbReference type="Pfam" id="PF08491"/>
    </source>
</evidence>
<dbReference type="AlphaFoldDB" id="A0A8T9BXX1"/>
<name>A0A8T9BXX1_9HELO</name>
<accession>A0A8T9BXX1</accession>
<dbReference type="InterPro" id="IPR036188">
    <property type="entry name" value="FAD/NAD-bd_sf"/>
</dbReference>
<comment type="subcellular location">
    <subcellularLocation>
        <location evidence="10">Endoplasmic reticulum membrane</location>
        <topology evidence="10">Multi-pass membrane protein</topology>
    </subcellularLocation>
    <subcellularLocation>
        <location evidence="2">Microsome membrane</location>
        <topology evidence="2">Multi-pass membrane protein</topology>
    </subcellularLocation>
</comment>
<comment type="catalytic activity">
    <reaction evidence="10">
        <text>squalene + reduced [NADPH--hemoprotein reductase] + O2 = (S)-2,3-epoxysqualene + oxidized [NADPH--hemoprotein reductase] + H2O + H(+)</text>
        <dbReference type="Rhea" id="RHEA:25282"/>
        <dbReference type="Rhea" id="RHEA-COMP:11964"/>
        <dbReference type="Rhea" id="RHEA-COMP:11965"/>
        <dbReference type="ChEBI" id="CHEBI:15377"/>
        <dbReference type="ChEBI" id="CHEBI:15378"/>
        <dbReference type="ChEBI" id="CHEBI:15379"/>
        <dbReference type="ChEBI" id="CHEBI:15440"/>
        <dbReference type="ChEBI" id="CHEBI:15441"/>
        <dbReference type="ChEBI" id="CHEBI:57618"/>
        <dbReference type="ChEBI" id="CHEBI:58210"/>
        <dbReference type="EC" id="1.14.14.17"/>
    </reaction>
</comment>
<evidence type="ECO:0000256" key="4">
    <source>
        <dbReference type="ARBA" id="ARBA00012312"/>
    </source>
</evidence>
<keyword evidence="5 10" id="KW-0285">Flavoprotein</keyword>
<dbReference type="Gene3D" id="3.50.50.60">
    <property type="entry name" value="FAD/NAD(P)-binding domain"/>
    <property type="match status" value="1"/>
</dbReference>
<dbReference type="OrthoDB" id="3061561at2759"/>
<reference evidence="12 13" key="1">
    <citation type="submission" date="2018-05" db="EMBL/GenBank/DDBJ databases">
        <title>Genome sequencing and assembly of the regulated plant pathogen Lachnellula willkommii and related sister species for the development of diagnostic species identification markers.</title>
        <authorList>
            <person name="Giroux E."/>
            <person name="Bilodeau G."/>
        </authorList>
    </citation>
    <scope>NUCLEOTIDE SEQUENCE [LARGE SCALE GENOMIC DNA]</scope>
    <source>
        <strain evidence="12 13">CBS 268.59</strain>
    </source>
</reference>
<comment type="function">
    <text evidence="10">Catalyzes the stereospecific oxidation of squalene to (S)-2,3-epoxysqualene, and is considered to be a rate-limiting enzyme in steroid biosynthesis.</text>
</comment>
<dbReference type="Pfam" id="PF08491">
    <property type="entry name" value="SE"/>
    <property type="match status" value="1"/>
</dbReference>
<evidence type="ECO:0000256" key="2">
    <source>
        <dbReference type="ARBA" id="ARBA00004154"/>
    </source>
</evidence>
<dbReference type="Proteomes" id="UP000469558">
    <property type="component" value="Unassembled WGS sequence"/>
</dbReference>
<evidence type="ECO:0000313" key="12">
    <source>
        <dbReference type="EMBL" id="TVY71180.1"/>
    </source>
</evidence>
<sequence length="249" mass="27709">LIYQIGTHETRILIDVPDNIYEGASKNGGVKNYIREKVISTLPDSVQPMVEVALQEGRLRSMPNSWLPPDLNKTAGIVLLGDAMNMRHPLIGGGMTVGLNDVALVSELLNPQNMPSLQDSDAVFKQIKTFHSRRKAYSMTLNVLAQALYSLFVADDPQLRVLQRGFVQYIKRGGACIDEPAGLLGGVINNPWLLFYHFFAVAVCSLRILVVDRYSTSIWYLPSAIIECVRVFVKACQVILPFVFLELMA</sequence>
<dbReference type="EC" id="1.14.14.17" evidence="4 10"/>
<feature type="non-terminal residue" evidence="12">
    <location>
        <position position="249"/>
    </location>
</feature>
<keyword evidence="7" id="KW-0492">Microsome</keyword>
<organism evidence="12 13">
    <name type="scientific">Lachnellula suecica</name>
    <dbReference type="NCBI Taxonomy" id="602035"/>
    <lineage>
        <taxon>Eukaryota</taxon>
        <taxon>Fungi</taxon>
        <taxon>Dikarya</taxon>
        <taxon>Ascomycota</taxon>
        <taxon>Pezizomycotina</taxon>
        <taxon>Leotiomycetes</taxon>
        <taxon>Helotiales</taxon>
        <taxon>Lachnaceae</taxon>
        <taxon>Lachnellula</taxon>
    </lineage>
</organism>
<feature type="transmembrane region" description="Helical" evidence="10">
    <location>
        <begin position="193"/>
        <end position="211"/>
    </location>
</feature>
<dbReference type="GO" id="GO:0004506">
    <property type="term" value="F:squalene monooxygenase activity"/>
    <property type="evidence" value="ECO:0007669"/>
    <property type="project" value="UniProtKB-UniRule"/>
</dbReference>
<evidence type="ECO:0000256" key="1">
    <source>
        <dbReference type="ARBA" id="ARBA00001974"/>
    </source>
</evidence>
<evidence type="ECO:0000256" key="10">
    <source>
        <dbReference type="RuleBase" id="RU367121"/>
    </source>
</evidence>
<evidence type="ECO:0000256" key="3">
    <source>
        <dbReference type="ARBA" id="ARBA00008802"/>
    </source>
</evidence>
<comment type="caution">
    <text evidence="12">The sequence shown here is derived from an EMBL/GenBank/DDBJ whole genome shotgun (WGS) entry which is preliminary data.</text>
</comment>
<dbReference type="EMBL" id="QGMK01001320">
    <property type="protein sequence ID" value="TVY71180.1"/>
    <property type="molecule type" value="Genomic_DNA"/>
</dbReference>
<comment type="similarity">
    <text evidence="3 10">Belongs to the squalene monooxygenase family.</text>
</comment>
<comment type="caution">
    <text evidence="10">Lacks conserved residue(s) required for the propagation of feature annotation.</text>
</comment>
<dbReference type="GO" id="GO:0005789">
    <property type="term" value="C:endoplasmic reticulum membrane"/>
    <property type="evidence" value="ECO:0007669"/>
    <property type="project" value="UniProtKB-SubCell"/>
</dbReference>
<evidence type="ECO:0000256" key="7">
    <source>
        <dbReference type="ARBA" id="ARBA00022848"/>
    </source>
</evidence>
<proteinExistence type="inferred from homology"/>
<dbReference type="GO" id="GO:0006696">
    <property type="term" value="P:ergosterol biosynthetic process"/>
    <property type="evidence" value="ECO:0007669"/>
    <property type="project" value="TreeGrafter"/>
</dbReference>
<dbReference type="InterPro" id="IPR040125">
    <property type="entry name" value="Squalene_monox"/>
</dbReference>
<evidence type="ECO:0000256" key="9">
    <source>
        <dbReference type="ARBA" id="ARBA00023136"/>
    </source>
</evidence>
<keyword evidence="6 10" id="KW-0274">FAD</keyword>
<evidence type="ECO:0000256" key="5">
    <source>
        <dbReference type="ARBA" id="ARBA00022630"/>
    </source>
</evidence>
<comment type="cofactor">
    <cofactor evidence="1 10">
        <name>FAD</name>
        <dbReference type="ChEBI" id="CHEBI:57692"/>
    </cofactor>
</comment>